<sequence>MAQGGQVRLPDLREVPAAWPLQTVLDAWVHLNAHWGESGTQTANAALEPRLEELWAAEPEAAARCLKLEPSEGPRAEALSRYGRAERERCHVRCFTAQGLVRQERSPGVQSYFDVRCRELARRLAAAEAKAGEAKRRRLEESASSASRELQAAKEETARNQLRCEELTSRVAELEAAASEKSMELQAVHEERARLADRLGEAEAEVRAAQDEAAKHKDQHRQLEARVLALEAEKAAQLQASEEQRRQLAERLAAAEALVLAKTAELDMAKVEISKQAVQIDQLVQQVSGAQRLAAESQGELRKTQEELPRALAKDEAGKRVDLQTFLIDKIQALSEEKGKYKERCDQLQLQLTEAKKPTGPRAHLSDERSSLCSEESWVHLSEAGSGALTESCTSGISVDTAGPHCFMVDATFKAEGGILVPAKDLSQGSRILAADGTVVEVAAPPEQHQANKTVLLQAGAATLQVTLDHRVVLPNGSTVEARRLRVGQEVLVQGIPTELTSVDVLLGPVAVWAVAFLPDRPVEIFKSSIQSHGHRLKKASRGNRRARSAETRSLPATEADYMD</sequence>
<feature type="compositionally biased region" description="Basic residues" evidence="1">
    <location>
        <begin position="534"/>
        <end position="547"/>
    </location>
</feature>
<gene>
    <name evidence="2" type="ORF">SPIL2461_LOCUS16514</name>
</gene>
<organism evidence="2 3">
    <name type="scientific">Symbiodinium pilosum</name>
    <name type="common">Dinoflagellate</name>
    <dbReference type="NCBI Taxonomy" id="2952"/>
    <lineage>
        <taxon>Eukaryota</taxon>
        <taxon>Sar</taxon>
        <taxon>Alveolata</taxon>
        <taxon>Dinophyceae</taxon>
        <taxon>Suessiales</taxon>
        <taxon>Symbiodiniaceae</taxon>
        <taxon>Symbiodinium</taxon>
    </lineage>
</organism>
<evidence type="ECO:0000313" key="2">
    <source>
        <dbReference type="EMBL" id="CAE7630098.1"/>
    </source>
</evidence>
<dbReference type="SUPFAM" id="SSF51294">
    <property type="entry name" value="Hedgehog/intein (Hint) domain"/>
    <property type="match status" value="1"/>
</dbReference>
<dbReference type="AlphaFoldDB" id="A0A812VM01"/>
<dbReference type="OrthoDB" id="441856at2759"/>
<keyword evidence="3" id="KW-1185">Reference proteome</keyword>
<dbReference type="InterPro" id="IPR036844">
    <property type="entry name" value="Hint_dom_sf"/>
</dbReference>
<name>A0A812VM01_SYMPI</name>
<evidence type="ECO:0000256" key="1">
    <source>
        <dbReference type="SAM" id="MobiDB-lite"/>
    </source>
</evidence>
<evidence type="ECO:0000313" key="3">
    <source>
        <dbReference type="Proteomes" id="UP000649617"/>
    </source>
</evidence>
<proteinExistence type="predicted"/>
<feature type="region of interest" description="Disordered" evidence="1">
    <location>
        <begin position="534"/>
        <end position="564"/>
    </location>
</feature>
<feature type="compositionally biased region" description="Basic and acidic residues" evidence="1">
    <location>
        <begin position="131"/>
        <end position="141"/>
    </location>
</feature>
<accession>A0A812VM01</accession>
<comment type="caution">
    <text evidence="2">The sequence shown here is derived from an EMBL/GenBank/DDBJ whole genome shotgun (WGS) entry which is preliminary data.</text>
</comment>
<dbReference type="EMBL" id="CAJNIZ010042635">
    <property type="protein sequence ID" value="CAE7630098.1"/>
    <property type="molecule type" value="Genomic_DNA"/>
</dbReference>
<dbReference type="Proteomes" id="UP000649617">
    <property type="component" value="Unassembled WGS sequence"/>
</dbReference>
<protein>
    <submittedName>
        <fullName evidence="2">Uncharacterized protein</fullName>
    </submittedName>
</protein>
<reference evidence="2" key="1">
    <citation type="submission" date="2021-02" db="EMBL/GenBank/DDBJ databases">
        <authorList>
            <person name="Dougan E. K."/>
            <person name="Rhodes N."/>
            <person name="Thang M."/>
            <person name="Chan C."/>
        </authorList>
    </citation>
    <scope>NUCLEOTIDE SEQUENCE</scope>
</reference>
<feature type="region of interest" description="Disordered" evidence="1">
    <location>
        <begin position="131"/>
        <end position="158"/>
    </location>
</feature>